<feature type="chain" id="PRO_5045431256" description="Selenoprotein O" evidence="2">
    <location>
        <begin position="17"/>
        <end position="247"/>
    </location>
</feature>
<evidence type="ECO:0000256" key="2">
    <source>
        <dbReference type="SAM" id="SignalP"/>
    </source>
</evidence>
<gene>
    <name evidence="3" type="ORF">PCOR1329_LOCUS18842</name>
</gene>
<feature type="signal peptide" evidence="2">
    <location>
        <begin position="1"/>
        <end position="16"/>
    </location>
</feature>
<feature type="region of interest" description="Disordered" evidence="1">
    <location>
        <begin position="181"/>
        <end position="201"/>
    </location>
</feature>
<accession>A0ABN9RDC4</accession>
<dbReference type="EMBL" id="CAUYUJ010005958">
    <property type="protein sequence ID" value="CAK0815602.1"/>
    <property type="molecule type" value="Genomic_DNA"/>
</dbReference>
<comment type="caution">
    <text evidence="3">The sequence shown here is derived from an EMBL/GenBank/DDBJ whole genome shotgun (WGS) entry which is preliminary data.</text>
</comment>
<proteinExistence type="predicted"/>
<keyword evidence="2" id="KW-0732">Signal</keyword>
<evidence type="ECO:0000256" key="1">
    <source>
        <dbReference type="SAM" id="MobiDB-lite"/>
    </source>
</evidence>
<feature type="compositionally biased region" description="Low complexity" evidence="1">
    <location>
        <begin position="181"/>
        <end position="191"/>
    </location>
</feature>
<organism evidence="3 4">
    <name type="scientific">Prorocentrum cordatum</name>
    <dbReference type="NCBI Taxonomy" id="2364126"/>
    <lineage>
        <taxon>Eukaryota</taxon>
        <taxon>Sar</taxon>
        <taxon>Alveolata</taxon>
        <taxon>Dinophyceae</taxon>
        <taxon>Prorocentrales</taxon>
        <taxon>Prorocentraceae</taxon>
        <taxon>Prorocentrum</taxon>
    </lineage>
</organism>
<keyword evidence="4" id="KW-1185">Reference proteome</keyword>
<reference evidence="3" key="1">
    <citation type="submission" date="2023-10" db="EMBL/GenBank/DDBJ databases">
        <authorList>
            <person name="Chen Y."/>
            <person name="Shah S."/>
            <person name="Dougan E. K."/>
            <person name="Thang M."/>
            <person name="Chan C."/>
        </authorList>
    </citation>
    <scope>NUCLEOTIDE SEQUENCE [LARGE SCALE GENOMIC DNA]</scope>
</reference>
<evidence type="ECO:0000313" key="4">
    <source>
        <dbReference type="Proteomes" id="UP001189429"/>
    </source>
</evidence>
<sequence>MLPVLALGCLVCGVASEDVSVSVKGRRVHGRLLAGDHWAPAPLDRACSAIRQSFEPFLPHRFAEDAVTRYSKQLQRLARTVAHGGGQGLDRWCWAAWGMISQIMRGGAMPEDPLTWPALVGFDARAGGEDWLLELFRAGWAESIFGLLNTLASATLDRLGAGSAPALQGRCSGHLRRAEAAPRAPCARGPPNGSSDCGPAEGLDGALQRVQECLRAEWPRLLRTGPGRGLMRSRAPQGALRAFPGTL</sequence>
<evidence type="ECO:0008006" key="5">
    <source>
        <dbReference type="Google" id="ProtNLM"/>
    </source>
</evidence>
<dbReference type="Proteomes" id="UP001189429">
    <property type="component" value="Unassembled WGS sequence"/>
</dbReference>
<name>A0ABN9RDC4_9DINO</name>
<protein>
    <recommendedName>
        <fullName evidence="5">Selenoprotein O</fullName>
    </recommendedName>
</protein>
<evidence type="ECO:0000313" key="3">
    <source>
        <dbReference type="EMBL" id="CAK0815602.1"/>
    </source>
</evidence>